<reference evidence="3" key="1">
    <citation type="journal article" date="2019" name="Int. J. Syst. Evol. Microbiol.">
        <title>The Global Catalogue of Microorganisms (GCM) 10K type strain sequencing project: providing services to taxonomists for standard genome sequencing and annotation.</title>
        <authorList>
            <consortium name="The Broad Institute Genomics Platform"/>
            <consortium name="The Broad Institute Genome Sequencing Center for Infectious Disease"/>
            <person name="Wu L."/>
            <person name="Ma J."/>
        </authorList>
    </citation>
    <scope>NUCLEOTIDE SEQUENCE [LARGE SCALE GENOMIC DNA]</scope>
    <source>
        <strain evidence="3">CGMCC 4.1530</strain>
    </source>
</reference>
<feature type="transmembrane region" description="Helical" evidence="1">
    <location>
        <begin position="29"/>
        <end position="48"/>
    </location>
</feature>
<dbReference type="RefSeq" id="WP_212711026.1">
    <property type="nucleotide sequence ID" value="NZ_BAAAFW010000087.1"/>
</dbReference>
<dbReference type="EMBL" id="JBHSUC010000001">
    <property type="protein sequence ID" value="MFC6360510.1"/>
    <property type="molecule type" value="Genomic_DNA"/>
</dbReference>
<feature type="transmembrane region" description="Helical" evidence="1">
    <location>
        <begin position="86"/>
        <end position="108"/>
    </location>
</feature>
<gene>
    <name evidence="2" type="ORF">ACFP73_00060</name>
</gene>
<name>A0ABW1VKV4_9GAMM</name>
<keyword evidence="1" id="KW-0812">Transmembrane</keyword>
<comment type="caution">
    <text evidence="2">The sequence shown here is derived from an EMBL/GenBank/DDBJ whole genome shotgun (WGS) entry which is preliminary data.</text>
</comment>
<accession>A0ABW1VKV4</accession>
<keyword evidence="1" id="KW-1133">Transmembrane helix</keyword>
<organism evidence="2 3">
    <name type="scientific">Tatumella punctata</name>
    <dbReference type="NCBI Taxonomy" id="399969"/>
    <lineage>
        <taxon>Bacteria</taxon>
        <taxon>Pseudomonadati</taxon>
        <taxon>Pseudomonadota</taxon>
        <taxon>Gammaproteobacteria</taxon>
        <taxon>Enterobacterales</taxon>
        <taxon>Erwiniaceae</taxon>
        <taxon>Tatumella</taxon>
    </lineage>
</organism>
<keyword evidence="1" id="KW-0472">Membrane</keyword>
<proteinExistence type="predicted"/>
<sequence length="116" mass="13006">MLWLIIKYALTAGMVVLISETAKRSDRPGGLLAVLPLVTVPVLIWMKAEGQSQQKIASHGWYTFGYVVPTLPMFLVFPGAYQLWGFWPALLICCLSTVLLFAGWAAIFHRFNIHLL</sequence>
<keyword evidence="3" id="KW-1185">Reference proteome</keyword>
<evidence type="ECO:0000313" key="2">
    <source>
        <dbReference type="EMBL" id="MFC6360510.1"/>
    </source>
</evidence>
<protein>
    <submittedName>
        <fullName evidence="2">DUF3147 family protein</fullName>
    </submittedName>
</protein>
<feature type="transmembrane region" description="Helical" evidence="1">
    <location>
        <begin position="60"/>
        <end position="80"/>
    </location>
</feature>
<dbReference type="Proteomes" id="UP001596215">
    <property type="component" value="Unassembled WGS sequence"/>
</dbReference>
<evidence type="ECO:0000313" key="3">
    <source>
        <dbReference type="Proteomes" id="UP001596215"/>
    </source>
</evidence>
<dbReference type="NCBIfam" id="NF006751">
    <property type="entry name" value="PRK09272.1-4"/>
    <property type="match status" value="1"/>
</dbReference>
<evidence type="ECO:0000256" key="1">
    <source>
        <dbReference type="SAM" id="Phobius"/>
    </source>
</evidence>